<organism evidence="1 2">
    <name type="scientific">Phytophthora cactorum</name>
    <dbReference type="NCBI Taxonomy" id="29920"/>
    <lineage>
        <taxon>Eukaryota</taxon>
        <taxon>Sar</taxon>
        <taxon>Stramenopiles</taxon>
        <taxon>Oomycota</taxon>
        <taxon>Peronosporomycetes</taxon>
        <taxon>Peronosporales</taxon>
        <taxon>Peronosporaceae</taxon>
        <taxon>Phytophthora</taxon>
    </lineage>
</organism>
<dbReference type="Proteomes" id="UP000688947">
    <property type="component" value="Unassembled WGS sequence"/>
</dbReference>
<proteinExistence type="predicted"/>
<comment type="caution">
    <text evidence="1">The sequence shown here is derived from an EMBL/GenBank/DDBJ whole genome shotgun (WGS) entry which is preliminary data.</text>
</comment>
<evidence type="ECO:0000313" key="1">
    <source>
        <dbReference type="EMBL" id="KAG6971895.1"/>
    </source>
</evidence>
<sequence length="128" mass="14550">IQSAGRKEYNKGAKLRNALRGDDVIHVEEYQKTRKHPLMELTSSLNSFEIRHRGHNNKKKSTAEKRVPADWCVPYCLPLELSTAPYGDTIGVSKDPDSSEECWLVDIEGIGEFNQRRLICDAIYLECG</sequence>
<evidence type="ECO:0000313" key="2">
    <source>
        <dbReference type="Proteomes" id="UP000688947"/>
    </source>
</evidence>
<protein>
    <submittedName>
        <fullName evidence="1">Uncharacterized protein</fullName>
    </submittedName>
</protein>
<dbReference type="AlphaFoldDB" id="A0A8T1UWE2"/>
<name>A0A8T1UWE2_9STRA</name>
<dbReference type="OrthoDB" id="127559at2759"/>
<gene>
    <name evidence="1" type="ORF">JG687_00001757</name>
</gene>
<reference evidence="1" key="1">
    <citation type="submission" date="2021-01" db="EMBL/GenBank/DDBJ databases">
        <title>Phytophthora aleatoria, a newly-described species from Pinus radiata is distinct from Phytophthora cactorum isolates based on comparative genomics.</title>
        <authorList>
            <person name="Mcdougal R."/>
            <person name="Panda P."/>
            <person name="Williams N."/>
            <person name="Studholme D.J."/>
        </authorList>
    </citation>
    <scope>NUCLEOTIDE SEQUENCE</scope>
    <source>
        <strain evidence="1">NZFS 3830</strain>
    </source>
</reference>
<accession>A0A8T1UWE2</accession>
<dbReference type="EMBL" id="JAENGZ010000044">
    <property type="protein sequence ID" value="KAG6971895.1"/>
    <property type="molecule type" value="Genomic_DNA"/>
</dbReference>
<feature type="non-terminal residue" evidence="1">
    <location>
        <position position="1"/>
    </location>
</feature>